<gene>
    <name evidence="1" type="ORF">E2C01_102226</name>
</gene>
<protein>
    <submittedName>
        <fullName evidence="1">Uncharacterized protein</fullName>
    </submittedName>
</protein>
<keyword evidence="2" id="KW-1185">Reference proteome</keyword>
<reference evidence="1 2" key="1">
    <citation type="submission" date="2019-05" db="EMBL/GenBank/DDBJ databases">
        <title>Another draft genome of Portunus trituberculatus and its Hox gene families provides insights of decapod evolution.</title>
        <authorList>
            <person name="Jeong J.-H."/>
            <person name="Song I."/>
            <person name="Kim S."/>
            <person name="Choi T."/>
            <person name="Kim D."/>
            <person name="Ryu S."/>
            <person name="Kim W."/>
        </authorList>
    </citation>
    <scope>NUCLEOTIDE SEQUENCE [LARGE SCALE GENOMIC DNA]</scope>
    <source>
        <tissue evidence="1">Muscle</tissue>
    </source>
</reference>
<dbReference type="Proteomes" id="UP000324222">
    <property type="component" value="Unassembled WGS sequence"/>
</dbReference>
<dbReference type="EMBL" id="VSRR010151092">
    <property type="protein sequence ID" value="MPD06412.1"/>
    <property type="molecule type" value="Genomic_DNA"/>
</dbReference>
<name>A0A5B7K7L0_PORTR</name>
<organism evidence="1 2">
    <name type="scientific">Portunus trituberculatus</name>
    <name type="common">Swimming crab</name>
    <name type="synonym">Neptunus trituberculatus</name>
    <dbReference type="NCBI Taxonomy" id="210409"/>
    <lineage>
        <taxon>Eukaryota</taxon>
        <taxon>Metazoa</taxon>
        <taxon>Ecdysozoa</taxon>
        <taxon>Arthropoda</taxon>
        <taxon>Crustacea</taxon>
        <taxon>Multicrustacea</taxon>
        <taxon>Malacostraca</taxon>
        <taxon>Eumalacostraca</taxon>
        <taxon>Eucarida</taxon>
        <taxon>Decapoda</taxon>
        <taxon>Pleocyemata</taxon>
        <taxon>Brachyura</taxon>
        <taxon>Eubrachyura</taxon>
        <taxon>Portunoidea</taxon>
        <taxon>Portunidae</taxon>
        <taxon>Portuninae</taxon>
        <taxon>Portunus</taxon>
    </lineage>
</organism>
<sequence length="94" mass="10129">MLAITLSSTLYRSACWQPISLAPIRHSDPDTAAAPATSVPTNCTPSIYPKSEVATRSDYVGLIGLPDARIIVVSLRKMGKLHTQQTTLQVGHIK</sequence>
<proteinExistence type="predicted"/>
<accession>A0A5B7K7L0</accession>
<comment type="caution">
    <text evidence="1">The sequence shown here is derived from an EMBL/GenBank/DDBJ whole genome shotgun (WGS) entry which is preliminary data.</text>
</comment>
<evidence type="ECO:0000313" key="1">
    <source>
        <dbReference type="EMBL" id="MPD06412.1"/>
    </source>
</evidence>
<dbReference type="AlphaFoldDB" id="A0A5B7K7L0"/>
<evidence type="ECO:0000313" key="2">
    <source>
        <dbReference type="Proteomes" id="UP000324222"/>
    </source>
</evidence>